<name>A0A2J6Q2R9_9HELO</name>
<dbReference type="PANTHER" id="PTHR43591:SF10">
    <property type="entry name" value="ABC TRANSMEMBRANE TYPE-1 DOMAIN-CONTAINING PROTEIN-RELATED"/>
    <property type="match status" value="1"/>
</dbReference>
<dbReference type="Gene3D" id="3.40.50.150">
    <property type="entry name" value="Vaccinia Virus protein VP39"/>
    <property type="match status" value="1"/>
</dbReference>
<reference evidence="2 3" key="1">
    <citation type="submission" date="2016-05" db="EMBL/GenBank/DDBJ databases">
        <title>A degradative enzymes factory behind the ericoid mycorrhizal symbiosis.</title>
        <authorList>
            <consortium name="DOE Joint Genome Institute"/>
            <person name="Martino E."/>
            <person name="Morin E."/>
            <person name="Grelet G."/>
            <person name="Kuo A."/>
            <person name="Kohler A."/>
            <person name="Daghino S."/>
            <person name="Barry K."/>
            <person name="Choi C."/>
            <person name="Cichocki N."/>
            <person name="Clum A."/>
            <person name="Copeland A."/>
            <person name="Hainaut M."/>
            <person name="Haridas S."/>
            <person name="Labutti K."/>
            <person name="Lindquist E."/>
            <person name="Lipzen A."/>
            <person name="Khouja H.-R."/>
            <person name="Murat C."/>
            <person name="Ohm R."/>
            <person name="Olson A."/>
            <person name="Spatafora J."/>
            <person name="Veneault-Fourrey C."/>
            <person name="Henrissat B."/>
            <person name="Grigoriev I."/>
            <person name="Martin F."/>
            <person name="Perotto S."/>
        </authorList>
    </citation>
    <scope>NUCLEOTIDE SEQUENCE [LARGE SCALE GENOMIC DNA]</scope>
    <source>
        <strain evidence="2 3">UAMH 7357</strain>
    </source>
</reference>
<organism evidence="2 3">
    <name type="scientific">Hyaloscypha hepaticicola</name>
    <dbReference type="NCBI Taxonomy" id="2082293"/>
    <lineage>
        <taxon>Eukaryota</taxon>
        <taxon>Fungi</taxon>
        <taxon>Dikarya</taxon>
        <taxon>Ascomycota</taxon>
        <taxon>Pezizomycotina</taxon>
        <taxon>Leotiomycetes</taxon>
        <taxon>Helotiales</taxon>
        <taxon>Hyaloscyphaceae</taxon>
        <taxon>Hyaloscypha</taxon>
    </lineage>
</organism>
<feature type="compositionally biased region" description="Low complexity" evidence="1">
    <location>
        <begin position="53"/>
        <end position="63"/>
    </location>
</feature>
<evidence type="ECO:0000313" key="2">
    <source>
        <dbReference type="EMBL" id="PMD20578.1"/>
    </source>
</evidence>
<dbReference type="GO" id="GO:0008168">
    <property type="term" value="F:methyltransferase activity"/>
    <property type="evidence" value="ECO:0007669"/>
    <property type="project" value="UniProtKB-KW"/>
</dbReference>
<keyword evidence="2" id="KW-0808">Transferase</keyword>
<feature type="region of interest" description="Disordered" evidence="1">
    <location>
        <begin position="1"/>
        <end position="63"/>
    </location>
</feature>
<dbReference type="SUPFAM" id="SSF53335">
    <property type="entry name" value="S-adenosyl-L-methionine-dependent methyltransferases"/>
    <property type="match status" value="1"/>
</dbReference>
<dbReference type="OrthoDB" id="2013972at2759"/>
<feature type="compositionally biased region" description="Low complexity" evidence="1">
    <location>
        <begin position="1"/>
        <end position="21"/>
    </location>
</feature>
<dbReference type="Pfam" id="PF13489">
    <property type="entry name" value="Methyltransf_23"/>
    <property type="match status" value="1"/>
</dbReference>
<dbReference type="CDD" id="cd02440">
    <property type="entry name" value="AdoMet_MTases"/>
    <property type="match status" value="1"/>
</dbReference>
<dbReference type="STRING" id="1745343.A0A2J6Q2R9"/>
<accession>A0A2J6Q2R9</accession>
<evidence type="ECO:0000256" key="1">
    <source>
        <dbReference type="SAM" id="MobiDB-lite"/>
    </source>
</evidence>
<dbReference type="GO" id="GO:0032259">
    <property type="term" value="P:methylation"/>
    <property type="evidence" value="ECO:0007669"/>
    <property type="project" value="UniProtKB-KW"/>
</dbReference>
<dbReference type="Proteomes" id="UP000235672">
    <property type="component" value="Unassembled WGS sequence"/>
</dbReference>
<dbReference type="PANTHER" id="PTHR43591">
    <property type="entry name" value="METHYLTRANSFERASE"/>
    <property type="match status" value="1"/>
</dbReference>
<keyword evidence="3" id="KW-1185">Reference proteome</keyword>
<proteinExistence type="predicted"/>
<dbReference type="InterPro" id="IPR029063">
    <property type="entry name" value="SAM-dependent_MTases_sf"/>
</dbReference>
<protein>
    <submittedName>
        <fullName evidence="2">S-adenosyl-L-methionine-dependent methyltransferase</fullName>
    </submittedName>
</protein>
<keyword evidence="2" id="KW-0489">Methyltransferase</keyword>
<sequence length="364" mass="40661">MSKAVAVDSSTSATASPRSPKSPQPNTTVAQVIQPENDAHEGGAVEGGDDQDSTYGSEASSSYSASVTSSIRNNILENGLRYHSFKQDAYYPFPNDENEQNRDDIKHAMTLMICGGKLHFAPIGENPQAILDLGTGTGIWAIEMADKYPSATVEGLDLSAIQPTYVPPNLKFIIDDIEEEWVYRPNSYDYIHCRHVAQTIKNKHQLLERALRTLKPGGYFEFQEIQYYPECDDGTMTDPYPFKDWVDELNKGISNLGGDNFGASKLAGQMRDAGFINVEEIVLKIPLGIWPKDKLFKRAGLYWRVAISDGLRNISSRVFTRGLGWSMQAVDVYLVDVRKSLHDHSKHVYFPLYIVVGQKPEDID</sequence>
<dbReference type="AlphaFoldDB" id="A0A2J6Q2R9"/>
<dbReference type="EMBL" id="KZ613484">
    <property type="protein sequence ID" value="PMD20578.1"/>
    <property type="molecule type" value="Genomic_DNA"/>
</dbReference>
<gene>
    <name evidence="2" type="ORF">NA56DRAFT_646258</name>
</gene>
<evidence type="ECO:0000313" key="3">
    <source>
        <dbReference type="Proteomes" id="UP000235672"/>
    </source>
</evidence>